<name>A0A426QJX0_9GAMM</name>
<dbReference type="Pfam" id="PF13527">
    <property type="entry name" value="Acetyltransf_9"/>
    <property type="match status" value="1"/>
</dbReference>
<dbReference type="SUPFAM" id="SSF55729">
    <property type="entry name" value="Acyl-CoA N-acyltransferases (Nat)"/>
    <property type="match status" value="1"/>
</dbReference>
<dbReference type="InterPro" id="IPR000182">
    <property type="entry name" value="GNAT_dom"/>
</dbReference>
<dbReference type="PROSITE" id="PS51186">
    <property type="entry name" value="GNAT"/>
    <property type="match status" value="1"/>
</dbReference>
<dbReference type="AlphaFoldDB" id="A0A426QJX0"/>
<dbReference type="CDD" id="cd04301">
    <property type="entry name" value="NAT_SF"/>
    <property type="match status" value="1"/>
</dbReference>
<dbReference type="Gene3D" id="3.40.630.30">
    <property type="match status" value="1"/>
</dbReference>
<keyword evidence="3" id="KW-1185">Reference proteome</keyword>
<dbReference type="GO" id="GO:0016747">
    <property type="term" value="F:acyltransferase activity, transferring groups other than amino-acyl groups"/>
    <property type="evidence" value="ECO:0007669"/>
    <property type="project" value="InterPro"/>
</dbReference>
<sequence>MDIQIRATSDSDRLAITDLLNAAFGPDGAEIAALVSDLLDDPSARPLLSLAATRDACVIGYILFTHTQIAGSEPSLASAILAPLAVHPDHQGRGIGGRLIEAGLKRLKDAGVDLVFVLGHPGYYPRYGFDPAGERGFEAPHPIPGEHAAAWMVRTLRPGVIGTVSGQVVCADTLNDPRHWSE</sequence>
<comment type="caution">
    <text evidence="2">The sequence shown here is derived from an EMBL/GenBank/DDBJ whole genome shotgun (WGS) entry which is preliminary data.</text>
</comment>
<protein>
    <submittedName>
        <fullName evidence="2">N-acetyltransferase</fullName>
    </submittedName>
</protein>
<evidence type="ECO:0000313" key="2">
    <source>
        <dbReference type="EMBL" id="RRQ22048.1"/>
    </source>
</evidence>
<dbReference type="InterPro" id="IPR016181">
    <property type="entry name" value="Acyl_CoA_acyltransferase"/>
</dbReference>
<dbReference type="EMBL" id="QZMU01000001">
    <property type="protein sequence ID" value="RRQ22048.1"/>
    <property type="molecule type" value="Genomic_DNA"/>
</dbReference>
<feature type="domain" description="N-acetyltransferase" evidence="1">
    <location>
        <begin position="3"/>
        <end position="157"/>
    </location>
</feature>
<evidence type="ECO:0000259" key="1">
    <source>
        <dbReference type="PROSITE" id="PS51186"/>
    </source>
</evidence>
<keyword evidence="2" id="KW-0808">Transferase</keyword>
<proteinExistence type="predicted"/>
<gene>
    <name evidence="2" type="ORF">D6C00_08850</name>
</gene>
<reference evidence="2 3" key="1">
    <citation type="journal article" date="2010" name="Int. J. Syst. Evol. Microbiol.">
        <title>Thiohalobacter thiocyanaticus gen. nov., sp. nov., a moderately halophilic, sulfur-oxidizing gammaproteobacterium from hypersaline lakes, that utilizes thiocyanate.</title>
        <authorList>
            <person name="Sorokin D.Y."/>
            <person name="Kovaleva O.L."/>
            <person name="Tourova T.P."/>
            <person name="Muyzer G."/>
        </authorList>
    </citation>
    <scope>NUCLEOTIDE SEQUENCE [LARGE SCALE GENOMIC DNA]</scope>
    <source>
        <strain evidence="2 3">Hrh1</strain>
    </source>
</reference>
<dbReference type="Proteomes" id="UP000287798">
    <property type="component" value="Unassembled WGS sequence"/>
</dbReference>
<accession>A0A426QJX0</accession>
<organism evidence="2 3">
    <name type="scientific">Thiohalobacter thiocyanaticus</name>
    <dbReference type="NCBI Taxonomy" id="585455"/>
    <lineage>
        <taxon>Bacteria</taxon>
        <taxon>Pseudomonadati</taxon>
        <taxon>Pseudomonadota</taxon>
        <taxon>Gammaproteobacteria</taxon>
        <taxon>Thiohalobacterales</taxon>
        <taxon>Thiohalobacteraceae</taxon>
        <taxon>Thiohalobacter</taxon>
    </lineage>
</organism>
<dbReference type="OrthoDB" id="9797178at2"/>
<evidence type="ECO:0000313" key="3">
    <source>
        <dbReference type="Proteomes" id="UP000287798"/>
    </source>
</evidence>